<name>W4MED3_9BACT</name>
<dbReference type="InterPro" id="IPR002636">
    <property type="entry name" value="DUF29"/>
</dbReference>
<proteinExistence type="predicted"/>
<dbReference type="PANTHER" id="PTHR34235:SF4">
    <property type="entry name" value="SLR0291 PROTEIN"/>
    <property type="match status" value="1"/>
</dbReference>
<sequence length="143" mass="16458">MTNWIELATDSHYRTAAAIRNALQAGELVEVAIGLDELIEALHRAELRALEHQLVRLMLYSILWRLRPEQRSVAWKNTISLAREVIVAIRQETPSLTRGIIEEGWDDLLEQAKRDAEVLLDCDLPSQRLTWQEAFEDDYHLAG</sequence>
<keyword evidence="2" id="KW-1185">Reference proteome</keyword>
<dbReference type="EMBL" id="AZHX01000190">
    <property type="protein sequence ID" value="ETX08545.1"/>
    <property type="molecule type" value="Genomic_DNA"/>
</dbReference>
<dbReference type="HOGENOM" id="CLU_116670_2_0_7"/>
<evidence type="ECO:0008006" key="3">
    <source>
        <dbReference type="Google" id="ProtNLM"/>
    </source>
</evidence>
<protein>
    <recommendedName>
        <fullName evidence="3">DUF29 domain-containing protein</fullName>
    </recommendedName>
</protein>
<dbReference type="PANTHER" id="PTHR34235">
    <property type="entry name" value="SLR1203 PROTEIN-RELATED"/>
    <property type="match status" value="1"/>
</dbReference>
<dbReference type="AlphaFoldDB" id="W4MED3"/>
<comment type="caution">
    <text evidence="1">The sequence shown here is derived from an EMBL/GenBank/DDBJ whole genome shotgun (WGS) entry which is preliminary data.</text>
</comment>
<evidence type="ECO:0000313" key="1">
    <source>
        <dbReference type="EMBL" id="ETX08545.1"/>
    </source>
</evidence>
<dbReference type="Proteomes" id="UP000019140">
    <property type="component" value="Unassembled WGS sequence"/>
</dbReference>
<dbReference type="Pfam" id="PF01724">
    <property type="entry name" value="DUF29"/>
    <property type="match status" value="1"/>
</dbReference>
<dbReference type="Gene3D" id="1.20.1220.20">
    <property type="entry name" value="Uncharcterised protein PF01724"/>
    <property type="match status" value="1"/>
</dbReference>
<reference evidence="1 2" key="1">
    <citation type="journal article" date="2014" name="Nature">
        <title>An environmental bacterial taxon with a large and distinct metabolic repertoire.</title>
        <authorList>
            <person name="Wilson M.C."/>
            <person name="Mori T."/>
            <person name="Ruckert C."/>
            <person name="Uria A.R."/>
            <person name="Helf M.J."/>
            <person name="Takada K."/>
            <person name="Gernert C."/>
            <person name="Steffens U.A."/>
            <person name="Heycke N."/>
            <person name="Schmitt S."/>
            <person name="Rinke C."/>
            <person name="Helfrich E.J."/>
            <person name="Brachmann A.O."/>
            <person name="Gurgui C."/>
            <person name="Wakimoto T."/>
            <person name="Kracht M."/>
            <person name="Crusemann M."/>
            <person name="Hentschel U."/>
            <person name="Abe I."/>
            <person name="Matsunaga S."/>
            <person name="Kalinowski J."/>
            <person name="Takeyama H."/>
            <person name="Piel J."/>
        </authorList>
    </citation>
    <scope>NUCLEOTIDE SEQUENCE [LARGE SCALE GENOMIC DNA]</scope>
    <source>
        <strain evidence="2">TSY2</strain>
    </source>
</reference>
<organism evidence="1 2">
    <name type="scientific">Candidatus Entotheonella gemina</name>
    <dbReference type="NCBI Taxonomy" id="1429439"/>
    <lineage>
        <taxon>Bacteria</taxon>
        <taxon>Pseudomonadati</taxon>
        <taxon>Nitrospinota/Tectimicrobiota group</taxon>
        <taxon>Candidatus Tectimicrobiota</taxon>
        <taxon>Candidatus Entotheonellia</taxon>
        <taxon>Candidatus Entotheonellales</taxon>
        <taxon>Candidatus Entotheonellaceae</taxon>
        <taxon>Candidatus Entotheonella</taxon>
    </lineage>
</organism>
<accession>W4MED3</accession>
<gene>
    <name evidence="1" type="ORF">ETSY2_04745</name>
</gene>
<evidence type="ECO:0000313" key="2">
    <source>
        <dbReference type="Proteomes" id="UP000019140"/>
    </source>
</evidence>